<dbReference type="Pfam" id="PF03194">
    <property type="entry name" value="LUC7"/>
    <property type="match status" value="1"/>
</dbReference>
<reference evidence="3 4" key="1">
    <citation type="journal article" date="2021" name="Commun. Biol.">
        <title>The genome of Shorea leprosula (Dipterocarpaceae) highlights the ecological relevance of drought in aseasonal tropical rainforests.</title>
        <authorList>
            <person name="Ng K.K.S."/>
            <person name="Kobayashi M.J."/>
            <person name="Fawcett J.A."/>
            <person name="Hatakeyama M."/>
            <person name="Paape T."/>
            <person name="Ng C.H."/>
            <person name="Ang C.C."/>
            <person name="Tnah L.H."/>
            <person name="Lee C.T."/>
            <person name="Nishiyama T."/>
            <person name="Sese J."/>
            <person name="O'Brien M.J."/>
            <person name="Copetti D."/>
            <person name="Mohd Noor M.I."/>
            <person name="Ong R.C."/>
            <person name="Putra M."/>
            <person name="Sireger I.Z."/>
            <person name="Indrioko S."/>
            <person name="Kosugi Y."/>
            <person name="Izuno A."/>
            <person name="Isagi Y."/>
            <person name="Lee S.L."/>
            <person name="Shimizu K.K."/>
        </authorList>
    </citation>
    <scope>NUCLEOTIDE SEQUENCE [LARGE SCALE GENOMIC DNA]</scope>
    <source>
        <strain evidence="3">214</strain>
    </source>
</reference>
<organism evidence="3 4">
    <name type="scientific">Rubroshorea leprosula</name>
    <dbReference type="NCBI Taxonomy" id="152421"/>
    <lineage>
        <taxon>Eukaryota</taxon>
        <taxon>Viridiplantae</taxon>
        <taxon>Streptophyta</taxon>
        <taxon>Embryophyta</taxon>
        <taxon>Tracheophyta</taxon>
        <taxon>Spermatophyta</taxon>
        <taxon>Magnoliopsida</taxon>
        <taxon>eudicotyledons</taxon>
        <taxon>Gunneridae</taxon>
        <taxon>Pentapetalae</taxon>
        <taxon>rosids</taxon>
        <taxon>malvids</taxon>
        <taxon>Malvales</taxon>
        <taxon>Dipterocarpaceae</taxon>
        <taxon>Rubroshorea</taxon>
    </lineage>
</organism>
<comment type="similarity">
    <text evidence="1">Belongs to the Luc7 family.</text>
</comment>
<dbReference type="InterPro" id="IPR004882">
    <property type="entry name" value="Luc7-rel"/>
</dbReference>
<keyword evidence="4" id="KW-1185">Reference proteome</keyword>
<gene>
    <name evidence="3" type="ORF">SLEP1_g51950</name>
</gene>
<dbReference type="PANTHER" id="PTHR12375">
    <property type="entry name" value="RNA-BINDING PROTEIN LUC7-RELATED"/>
    <property type="match status" value="1"/>
</dbReference>
<evidence type="ECO:0000256" key="2">
    <source>
        <dbReference type="SAM" id="MobiDB-lite"/>
    </source>
</evidence>
<comment type="caution">
    <text evidence="3">The sequence shown here is derived from an EMBL/GenBank/DDBJ whole genome shotgun (WGS) entry which is preliminary data.</text>
</comment>
<proteinExistence type="inferred from homology"/>
<sequence>MSKGPLFAAEERVSLYYSQCWIGAFLVVDMKKLRQKALIIMTESWKMLLTGSLLTEIGKLVQLSSVLKMRMQRPLLLYQSLKSLRPELLELSKQIKEILKGADQYDLEGKTDLKIQALEEVEELRTKRADKQSTLLLDAFNKDRASLPQPLPNPPSLAPPPVPAPDPRTQEMINEKLKKAEDLGEKGMVDEAQKALKEAEALKKLSARQEPVLDSSKYTAANVRITDQKLRVCDICRAFECL</sequence>
<evidence type="ECO:0000256" key="1">
    <source>
        <dbReference type="ARBA" id="ARBA00005655"/>
    </source>
</evidence>
<dbReference type="GO" id="GO:0005685">
    <property type="term" value="C:U1 snRNP"/>
    <property type="evidence" value="ECO:0007669"/>
    <property type="project" value="InterPro"/>
</dbReference>
<evidence type="ECO:0000313" key="3">
    <source>
        <dbReference type="EMBL" id="GKV44792.1"/>
    </source>
</evidence>
<dbReference type="AlphaFoldDB" id="A0AAV5M5T7"/>
<dbReference type="Proteomes" id="UP001054252">
    <property type="component" value="Unassembled WGS sequence"/>
</dbReference>
<protein>
    <submittedName>
        <fullName evidence="3">Uncharacterized protein</fullName>
    </submittedName>
</protein>
<dbReference type="EMBL" id="BPVZ01000186">
    <property type="protein sequence ID" value="GKV44792.1"/>
    <property type="molecule type" value="Genomic_DNA"/>
</dbReference>
<evidence type="ECO:0000313" key="4">
    <source>
        <dbReference type="Proteomes" id="UP001054252"/>
    </source>
</evidence>
<name>A0AAV5M5T7_9ROSI</name>
<accession>A0AAV5M5T7</accession>
<dbReference type="GO" id="GO:0006376">
    <property type="term" value="P:mRNA splice site recognition"/>
    <property type="evidence" value="ECO:0007669"/>
    <property type="project" value="InterPro"/>
</dbReference>
<feature type="region of interest" description="Disordered" evidence="2">
    <location>
        <begin position="144"/>
        <end position="168"/>
    </location>
</feature>
<feature type="compositionally biased region" description="Pro residues" evidence="2">
    <location>
        <begin position="149"/>
        <end position="166"/>
    </location>
</feature>
<dbReference type="GO" id="GO:0003729">
    <property type="term" value="F:mRNA binding"/>
    <property type="evidence" value="ECO:0007669"/>
    <property type="project" value="InterPro"/>
</dbReference>